<dbReference type="InterPro" id="IPR017853">
    <property type="entry name" value="GH"/>
</dbReference>
<evidence type="ECO:0000256" key="3">
    <source>
        <dbReference type="ARBA" id="ARBA00022729"/>
    </source>
</evidence>
<keyword evidence="10" id="KW-1185">Reference proteome</keyword>
<evidence type="ECO:0000256" key="5">
    <source>
        <dbReference type="ARBA" id="ARBA00023157"/>
    </source>
</evidence>
<dbReference type="SUPFAM" id="SSF51445">
    <property type="entry name" value="(Trans)glycosidases"/>
    <property type="match status" value="2"/>
</dbReference>
<dbReference type="GO" id="GO:0005576">
    <property type="term" value="C:extracellular region"/>
    <property type="evidence" value="ECO:0007669"/>
    <property type="project" value="UniProtKB-SubCell"/>
</dbReference>
<dbReference type="AlphaFoldDB" id="A0A1E5UK42"/>
<dbReference type="InterPro" id="IPR050542">
    <property type="entry name" value="Glycosyl_Hydrlase18_Chitinase"/>
</dbReference>
<dbReference type="InterPro" id="IPR001223">
    <property type="entry name" value="Glyco_hydro18_cat"/>
</dbReference>
<dbReference type="Gene3D" id="3.20.20.80">
    <property type="entry name" value="Glycosidases"/>
    <property type="match status" value="2"/>
</dbReference>
<feature type="signal peptide" evidence="7">
    <location>
        <begin position="1"/>
        <end position="24"/>
    </location>
</feature>
<keyword evidence="9" id="KW-0326">Glycosidase</keyword>
<reference evidence="9 10" key="1">
    <citation type="submission" date="2016-09" db="EMBL/GenBank/DDBJ databases">
        <title>The draft genome of Dichanthelium oligosanthes: A C3 panicoid grass species.</title>
        <authorList>
            <person name="Studer A.J."/>
            <person name="Schnable J.C."/>
            <person name="Brutnell T.P."/>
        </authorList>
    </citation>
    <scope>NUCLEOTIDE SEQUENCE [LARGE SCALE GENOMIC DNA]</scope>
    <source>
        <strain evidence="10">cv. Kellogg 1175</strain>
        <tissue evidence="9">Leaf</tissue>
    </source>
</reference>
<accession>A0A1E5UK42</accession>
<dbReference type="GO" id="GO:0045493">
    <property type="term" value="P:xylan catabolic process"/>
    <property type="evidence" value="ECO:0007669"/>
    <property type="project" value="UniProtKB-KW"/>
</dbReference>
<keyword evidence="2" id="KW-0964">Secreted</keyword>
<keyword evidence="3 7" id="KW-0732">Signal</keyword>
<dbReference type="CDD" id="cd02877">
    <property type="entry name" value="GH18_hevamine_XipI_class_III"/>
    <property type="match status" value="1"/>
</dbReference>
<dbReference type="InterPro" id="IPR045321">
    <property type="entry name" value="Cts1-like"/>
</dbReference>
<evidence type="ECO:0000256" key="1">
    <source>
        <dbReference type="ARBA" id="ARBA00004613"/>
    </source>
</evidence>
<evidence type="ECO:0000256" key="4">
    <source>
        <dbReference type="ARBA" id="ARBA00022821"/>
    </source>
</evidence>
<dbReference type="Proteomes" id="UP000095767">
    <property type="component" value="Unassembled WGS sequence"/>
</dbReference>
<evidence type="ECO:0000256" key="6">
    <source>
        <dbReference type="ARBA" id="ARBA00061481"/>
    </source>
</evidence>
<evidence type="ECO:0000256" key="2">
    <source>
        <dbReference type="ARBA" id="ARBA00022525"/>
    </source>
</evidence>
<dbReference type="STRING" id="888268.A0A1E5UK42"/>
<comment type="similarity">
    <text evidence="6">Belongs to the glycosyl hydrolase 18 family. Xylanase inhibitor subfamily.</text>
</comment>
<proteinExistence type="inferred from homology"/>
<dbReference type="PROSITE" id="PS51910">
    <property type="entry name" value="GH18_2"/>
    <property type="match status" value="2"/>
</dbReference>
<comment type="subcellular location">
    <subcellularLocation>
        <location evidence="1">Secreted</location>
    </subcellularLocation>
</comment>
<dbReference type="PANTHER" id="PTHR45708:SF18">
    <property type="entry name" value="XYLANASE INHIBITOR PROTEIN 1"/>
    <property type="match status" value="1"/>
</dbReference>
<dbReference type="FunFam" id="3.20.20.80:FF:000044">
    <property type="entry name" value="Chitinase III C10701-rice"/>
    <property type="match status" value="1"/>
</dbReference>
<dbReference type="PANTHER" id="PTHR45708">
    <property type="entry name" value="ENDOCHITINASE"/>
    <property type="match status" value="1"/>
</dbReference>
<evidence type="ECO:0000313" key="10">
    <source>
        <dbReference type="Proteomes" id="UP000095767"/>
    </source>
</evidence>
<evidence type="ECO:0000313" key="9">
    <source>
        <dbReference type="EMBL" id="OEL13155.1"/>
    </source>
</evidence>
<feature type="chain" id="PRO_5009187156" evidence="7">
    <location>
        <begin position="25"/>
        <end position="499"/>
    </location>
</feature>
<evidence type="ECO:0000259" key="8">
    <source>
        <dbReference type="PROSITE" id="PS51910"/>
    </source>
</evidence>
<keyword evidence="4" id="KW-0611">Plant defense</keyword>
<dbReference type="EMBL" id="LWDX02074357">
    <property type="protein sequence ID" value="OEL13155.1"/>
    <property type="molecule type" value="Genomic_DNA"/>
</dbReference>
<keyword evidence="9" id="KW-0624">Polysaccharide degradation</keyword>
<keyword evidence="9" id="KW-0119">Carbohydrate metabolism</keyword>
<feature type="non-terminal residue" evidence="9">
    <location>
        <position position="499"/>
    </location>
</feature>
<feature type="domain" description="GH18" evidence="8">
    <location>
        <begin position="331"/>
        <end position="499"/>
    </location>
</feature>
<dbReference type="GO" id="GO:0004857">
    <property type="term" value="F:enzyme inhibitor activity"/>
    <property type="evidence" value="ECO:0007669"/>
    <property type="project" value="UniProtKB-ARBA"/>
</dbReference>
<feature type="domain" description="GH18" evidence="8">
    <location>
        <begin position="29"/>
        <end position="291"/>
    </location>
</feature>
<keyword evidence="5" id="KW-1015">Disulfide bond</keyword>
<keyword evidence="9" id="KW-0378">Hydrolase</keyword>
<dbReference type="OrthoDB" id="6020543at2759"/>
<organism evidence="9 10">
    <name type="scientific">Dichanthelium oligosanthes</name>
    <dbReference type="NCBI Taxonomy" id="888268"/>
    <lineage>
        <taxon>Eukaryota</taxon>
        <taxon>Viridiplantae</taxon>
        <taxon>Streptophyta</taxon>
        <taxon>Embryophyta</taxon>
        <taxon>Tracheophyta</taxon>
        <taxon>Spermatophyta</taxon>
        <taxon>Magnoliopsida</taxon>
        <taxon>Liliopsida</taxon>
        <taxon>Poales</taxon>
        <taxon>Poaceae</taxon>
        <taxon>PACMAD clade</taxon>
        <taxon>Panicoideae</taxon>
        <taxon>Panicodae</taxon>
        <taxon>Paniceae</taxon>
        <taxon>Dichantheliinae</taxon>
        <taxon>Dichanthelium</taxon>
    </lineage>
</organism>
<evidence type="ECO:0000256" key="7">
    <source>
        <dbReference type="SAM" id="SignalP"/>
    </source>
</evidence>
<name>A0A1E5UK42_9POAL</name>
<sequence>MARPAASVLALAAVLFLVVGPASATGNTGQVTVFWGRNKAEGSLREACDTGTYTFAVISFLSVFGHGKTSLDLSGHPIAGIGDDVKHCQSKSIMVFLSIGGFGHQYSLPTAQAATDLADYLWFAYLAGHRADVHRPFGEVELDGIDLFIDQGPADHYDVMAMRLWSYNKQFRARVPAQMSATTRCRYPDRRLERALATGVITRINVRFYGDDYCAAYWQKEWDKWTAAFPGSGIYFGLPASEQTVGYVHPKNLYYGVIPVVQKAANYAGIMIWDRRFELVLRTTDQAASDRSRVVARNQLAMAALASWRAASVLALICLAGPAAAAGNKTGQVTVFWGRNKDEGTLREACDTGLYTMVIMSFLDVYGHGRYHLDLSGHPLAGIGDDIKHCQYKGVPVSLSIGGFGTGYSLPSKQAALDLFEHLWNSYFGGNKPGVHRPFGDAWLDGVDLFLEHGTAADRYDVLALELAKHNIRGGPGKPLHLTATPRCTFPPAAYLKRA</sequence>
<gene>
    <name evidence="9" type="ORF">BAE44_0025826</name>
</gene>
<protein>
    <submittedName>
        <fullName evidence="9">Xylanase inhibitor protein 1</fullName>
    </submittedName>
</protein>
<dbReference type="GO" id="GO:0050832">
    <property type="term" value="P:defense response to fungus"/>
    <property type="evidence" value="ECO:0007669"/>
    <property type="project" value="UniProtKB-ARBA"/>
</dbReference>
<dbReference type="GO" id="GO:0004568">
    <property type="term" value="F:chitinase activity"/>
    <property type="evidence" value="ECO:0007669"/>
    <property type="project" value="TreeGrafter"/>
</dbReference>
<keyword evidence="9" id="KW-0858">Xylan degradation</keyword>
<comment type="caution">
    <text evidence="9">The sequence shown here is derived from an EMBL/GenBank/DDBJ whole genome shotgun (WGS) entry which is preliminary data.</text>
</comment>
<dbReference type="Pfam" id="PF00704">
    <property type="entry name" value="Glyco_hydro_18"/>
    <property type="match status" value="2"/>
</dbReference>